<dbReference type="SUPFAM" id="SSF46785">
    <property type="entry name" value="Winged helix' DNA-binding domain"/>
    <property type="match status" value="1"/>
</dbReference>
<dbReference type="InterPro" id="IPR000600">
    <property type="entry name" value="ROK"/>
</dbReference>
<dbReference type="Proteomes" id="UP000320314">
    <property type="component" value="Unassembled WGS sequence"/>
</dbReference>
<dbReference type="InterPro" id="IPR036388">
    <property type="entry name" value="WH-like_DNA-bd_sf"/>
</dbReference>
<dbReference type="Pfam" id="PF00480">
    <property type="entry name" value="ROK"/>
    <property type="match status" value="1"/>
</dbReference>
<dbReference type="PANTHER" id="PTHR18964">
    <property type="entry name" value="ROK (REPRESSOR, ORF, KINASE) FAMILY"/>
    <property type="match status" value="1"/>
</dbReference>
<gene>
    <name evidence="2" type="ORF">FJU11_12590</name>
</gene>
<accession>A0A506U2B1</accession>
<comment type="caution">
    <text evidence="2">The sequence shown here is derived from an EMBL/GenBank/DDBJ whole genome shotgun (WGS) entry which is preliminary data.</text>
</comment>
<dbReference type="Gene3D" id="1.10.10.10">
    <property type="entry name" value="Winged helix-like DNA-binding domain superfamily/Winged helix DNA-binding domain"/>
    <property type="match status" value="1"/>
</dbReference>
<evidence type="ECO:0000313" key="2">
    <source>
        <dbReference type="EMBL" id="TPW27174.1"/>
    </source>
</evidence>
<evidence type="ECO:0000313" key="3">
    <source>
        <dbReference type="Proteomes" id="UP000320314"/>
    </source>
</evidence>
<dbReference type="PANTHER" id="PTHR18964:SF149">
    <property type="entry name" value="BIFUNCTIONAL UDP-N-ACETYLGLUCOSAMINE 2-EPIMERASE_N-ACETYLMANNOSAMINE KINASE"/>
    <property type="match status" value="1"/>
</dbReference>
<dbReference type="EMBL" id="VHLH01000023">
    <property type="protein sequence ID" value="TPW27174.1"/>
    <property type="molecule type" value="Genomic_DNA"/>
</dbReference>
<reference evidence="2 3" key="1">
    <citation type="submission" date="2019-06" db="EMBL/GenBank/DDBJ databases">
        <authorList>
            <person name="Li M."/>
        </authorList>
    </citation>
    <scope>NUCLEOTIDE SEQUENCE [LARGE SCALE GENOMIC DNA]</scope>
    <source>
        <strain evidence="2 3">BGMRC6574</strain>
    </source>
</reference>
<organism evidence="2 3">
    <name type="scientific">Pararhizobium mangrovi</name>
    <dbReference type="NCBI Taxonomy" id="2590452"/>
    <lineage>
        <taxon>Bacteria</taxon>
        <taxon>Pseudomonadati</taxon>
        <taxon>Pseudomonadota</taxon>
        <taxon>Alphaproteobacteria</taxon>
        <taxon>Hyphomicrobiales</taxon>
        <taxon>Rhizobiaceae</taxon>
        <taxon>Rhizobium/Agrobacterium group</taxon>
        <taxon>Pararhizobium</taxon>
    </lineage>
</organism>
<dbReference type="InterPro" id="IPR043129">
    <property type="entry name" value="ATPase_NBD"/>
</dbReference>
<proteinExistence type="inferred from homology"/>
<protein>
    <submittedName>
        <fullName evidence="2">ROK family transcriptional regulator</fullName>
    </submittedName>
</protein>
<dbReference type="AlphaFoldDB" id="A0A506U2B1"/>
<name>A0A506U2B1_9HYPH</name>
<keyword evidence="3" id="KW-1185">Reference proteome</keyword>
<evidence type="ECO:0000256" key="1">
    <source>
        <dbReference type="ARBA" id="ARBA00006479"/>
    </source>
</evidence>
<dbReference type="OrthoDB" id="49685at2"/>
<dbReference type="Pfam" id="PF13412">
    <property type="entry name" value="HTH_24"/>
    <property type="match status" value="1"/>
</dbReference>
<dbReference type="SUPFAM" id="SSF53067">
    <property type="entry name" value="Actin-like ATPase domain"/>
    <property type="match status" value="1"/>
</dbReference>
<comment type="similarity">
    <text evidence="1">Belongs to the ROK (NagC/XylR) family.</text>
</comment>
<sequence>MDAKSLAIGNNPPRNREHNRRVILDTLRRHGEIGRAEIARITRLSTQSVANIVKELMEERLIVEIGRRSIGRGQPPIQFAVNPDGPLTAGIELTPDRLVIAIVDLTGTRRASTSLTVENSEPDAVAALLMRELPRLLRETGLREPTLLGIGVVMPGPFGIEGMSSVGPTTLPGWGDVDAAECLGEALGHTVIVDNDANAAAVGEHLYGAGSALEDFCVLYFGTGIGLGMFHKGQPYHGAFGNAGEIGHVVVAPGGRACSCGQHGCLEQYASLHALRDKLGLKPGEHLDFAEIERLHDEDDPLLLEWLEEAARHLLPIVATLENILDPETIVLGGMLPGRIVDSLIQRLEPLALSVSDRQKRQVPRVMHGQTGQFAAALGAASLPLLETIAPRLVFSTPNARFTA</sequence>
<dbReference type="InterPro" id="IPR036390">
    <property type="entry name" value="WH_DNA-bd_sf"/>
</dbReference>
<dbReference type="Gene3D" id="3.30.420.40">
    <property type="match status" value="2"/>
</dbReference>
<dbReference type="RefSeq" id="WP_141167418.1">
    <property type="nucleotide sequence ID" value="NZ_VHLH01000023.1"/>
</dbReference>